<comment type="caution">
    <text evidence="1">The sequence shown here is derived from an EMBL/GenBank/DDBJ whole genome shotgun (WGS) entry which is preliminary data.</text>
</comment>
<dbReference type="PANTHER" id="PTHR31635">
    <property type="entry name" value="REVERSE TRANSCRIPTASE DOMAIN-CONTAINING PROTEIN-RELATED"/>
    <property type="match status" value="1"/>
</dbReference>
<dbReference type="AlphaFoldDB" id="A0A9Q1C5S9"/>
<dbReference type="EMBL" id="JAIZAY010000006">
    <property type="protein sequence ID" value="KAJ8039813.1"/>
    <property type="molecule type" value="Genomic_DNA"/>
</dbReference>
<dbReference type="Proteomes" id="UP001152320">
    <property type="component" value="Chromosome 6"/>
</dbReference>
<keyword evidence="2" id="KW-1185">Reference proteome</keyword>
<protein>
    <submittedName>
        <fullName evidence="1">LINE-1 retrotransposable element ORF2 protein</fullName>
    </submittedName>
</protein>
<name>A0A9Q1C5S9_HOLLE</name>
<evidence type="ECO:0000313" key="2">
    <source>
        <dbReference type="Proteomes" id="UP001152320"/>
    </source>
</evidence>
<organism evidence="1 2">
    <name type="scientific">Holothuria leucospilota</name>
    <name type="common">Black long sea cucumber</name>
    <name type="synonym">Mertensiothuria leucospilota</name>
    <dbReference type="NCBI Taxonomy" id="206669"/>
    <lineage>
        <taxon>Eukaryota</taxon>
        <taxon>Metazoa</taxon>
        <taxon>Echinodermata</taxon>
        <taxon>Eleutherozoa</taxon>
        <taxon>Echinozoa</taxon>
        <taxon>Holothuroidea</taxon>
        <taxon>Aspidochirotacea</taxon>
        <taxon>Aspidochirotida</taxon>
        <taxon>Holothuriidae</taxon>
        <taxon>Holothuria</taxon>
    </lineage>
</organism>
<proteinExistence type="predicted"/>
<reference evidence="1" key="1">
    <citation type="submission" date="2021-10" db="EMBL/GenBank/DDBJ databases">
        <title>Tropical sea cucumber genome reveals ecological adaptation and Cuvierian tubules defense mechanism.</title>
        <authorList>
            <person name="Chen T."/>
        </authorList>
    </citation>
    <scope>NUCLEOTIDE SEQUENCE</scope>
    <source>
        <strain evidence="1">Nanhai2018</strain>
        <tissue evidence="1">Muscle</tissue>
    </source>
</reference>
<gene>
    <name evidence="1" type="ORF">HOLleu_13930</name>
</gene>
<accession>A0A9Q1C5S9</accession>
<sequence>MCNESFTNFTTVLDEFSSNSSLKINYDKCFAKRVGPGRLHDTVFCENLPVIWTYDTISYLGIKISNEMHDITNINFAHKPNVIRDCPKPWEARKLSIMGKATILKCLAMPKLTYFFSVLPNRSEDFFYCVQNIFFEFLWEGKPGRIKRNVLINFFNEGGCRFLMLKKPFFP</sequence>
<dbReference type="PANTHER" id="PTHR31635:SF196">
    <property type="entry name" value="REVERSE TRANSCRIPTASE DOMAIN-CONTAINING PROTEIN-RELATED"/>
    <property type="match status" value="1"/>
</dbReference>
<dbReference type="OrthoDB" id="416119at2759"/>
<evidence type="ECO:0000313" key="1">
    <source>
        <dbReference type="EMBL" id="KAJ8039813.1"/>
    </source>
</evidence>